<organism evidence="1 2">
    <name type="scientific">Rhabditophanes sp. KR3021</name>
    <dbReference type="NCBI Taxonomy" id="114890"/>
    <lineage>
        <taxon>Eukaryota</taxon>
        <taxon>Metazoa</taxon>
        <taxon>Ecdysozoa</taxon>
        <taxon>Nematoda</taxon>
        <taxon>Chromadorea</taxon>
        <taxon>Rhabditida</taxon>
        <taxon>Tylenchina</taxon>
        <taxon>Panagrolaimomorpha</taxon>
        <taxon>Strongyloidoidea</taxon>
        <taxon>Alloionematidae</taxon>
        <taxon>Rhabditophanes</taxon>
    </lineage>
</organism>
<dbReference type="WBParaSite" id="RSKR_0000494200.1">
    <property type="protein sequence ID" value="RSKR_0000494200.1"/>
    <property type="gene ID" value="RSKR_0000494200"/>
</dbReference>
<evidence type="ECO:0000313" key="2">
    <source>
        <dbReference type="WBParaSite" id="RSKR_0000494200.1"/>
    </source>
</evidence>
<accession>A0AC35TVT8</accession>
<name>A0AC35TVT8_9BILA</name>
<sequence length="396" mass="45039">MGNRPVVEDVPANDDNRAVVGRRPVFATRGRPITGTVERRTNNAEDQSRESPFLPHRPSSFFRRVMIPFPHSHRDPRSSRTGVLEVERRGSLSRMATRERRFPQRSNRTAVLDRINVSVNGTRSSRRVPNTRSVGDVGMIETPISARIRTPIGGGVMTIRPYAHLTTASSANRLNSILPRALVGRLFSTLNSGVAFPLPPHPRLLARPVAIERRTQRRNIGDDPNEVINRLDTNFSGEDLFEIPHFLLDGEASQVEFFDFLRRVISEEDEEEERLVFPPNQLFNPNVDPFEIPDPLTKTLGNSGEACTICYDDDVADAVYCMHCYQQVGCFGCLIRWVQTNSVEVEPGVRYVSNRDHLSCPLCRHLWETARPEVFRNTERKKEQATRSSQRKRKCT</sequence>
<evidence type="ECO:0000313" key="1">
    <source>
        <dbReference type="Proteomes" id="UP000095286"/>
    </source>
</evidence>
<proteinExistence type="predicted"/>
<protein>
    <submittedName>
        <fullName evidence="2">RING-type domain-containing protein</fullName>
    </submittedName>
</protein>
<dbReference type="Proteomes" id="UP000095286">
    <property type="component" value="Unplaced"/>
</dbReference>
<reference evidence="2" key="1">
    <citation type="submission" date="2016-11" db="UniProtKB">
        <authorList>
            <consortium name="WormBaseParasite"/>
        </authorList>
    </citation>
    <scope>IDENTIFICATION</scope>
    <source>
        <strain evidence="2">KR3021</strain>
    </source>
</reference>